<keyword evidence="2 6" id="KW-0813">Transport</keyword>
<evidence type="ECO:0000313" key="8">
    <source>
        <dbReference type="EMBL" id="AHY41623.1"/>
    </source>
</evidence>
<dbReference type="PROSITE" id="PS50267">
    <property type="entry name" value="NA_NEUROTRAN_SYMP_3"/>
    <property type="match status" value="1"/>
</dbReference>
<feature type="transmembrane region" description="Helical" evidence="7">
    <location>
        <begin position="409"/>
        <end position="426"/>
    </location>
</feature>
<feature type="transmembrane region" description="Helical" evidence="7">
    <location>
        <begin position="446"/>
        <end position="466"/>
    </location>
</feature>
<dbReference type="KEGG" id="pstu:UIB01_03755"/>
<dbReference type="AlphaFoldDB" id="A0A023WNB1"/>
<dbReference type="PANTHER" id="PTHR42948">
    <property type="entry name" value="TRANSPORTER"/>
    <property type="match status" value="1"/>
</dbReference>
<evidence type="ECO:0000256" key="2">
    <source>
        <dbReference type="ARBA" id="ARBA00022448"/>
    </source>
</evidence>
<evidence type="ECO:0000256" key="7">
    <source>
        <dbReference type="SAM" id="Phobius"/>
    </source>
</evidence>
<reference evidence="8 9" key="1">
    <citation type="submission" date="2014-03" db="EMBL/GenBank/DDBJ databases">
        <title>Complete genome sequence of Pseudomonas stutzeri 19SMN4.</title>
        <authorList>
            <person name="Brunet-Galmes I."/>
            <person name="Nogales B."/>
            <person name="Busquets A."/>
            <person name="Pena A."/>
            <person name="Gomila M."/>
            <person name="Garcia-Valdes E."/>
            <person name="Lalucat J."/>
            <person name="Bennasar A."/>
            <person name="Bosch R."/>
        </authorList>
    </citation>
    <scope>NUCLEOTIDE SEQUENCE [LARGE SCALE GENOMIC DNA]</scope>
    <source>
        <strain evidence="8 9">19SMN4</strain>
    </source>
</reference>
<dbReference type="InterPro" id="IPR000175">
    <property type="entry name" value="Na/ntran_symport"/>
</dbReference>
<keyword evidence="3 6" id="KW-0812">Transmembrane</keyword>
<dbReference type="CDD" id="cd10336">
    <property type="entry name" value="SLC6sbd_Tyt1-Like"/>
    <property type="match status" value="1"/>
</dbReference>
<dbReference type="GO" id="GO:0015293">
    <property type="term" value="F:symporter activity"/>
    <property type="evidence" value="ECO:0007669"/>
    <property type="project" value="UniProtKB-KW"/>
</dbReference>
<dbReference type="SUPFAM" id="SSF161070">
    <property type="entry name" value="SNF-like"/>
    <property type="match status" value="1"/>
</dbReference>
<feature type="transmembrane region" description="Helical" evidence="7">
    <location>
        <begin position="198"/>
        <end position="216"/>
    </location>
</feature>
<evidence type="ECO:0000256" key="6">
    <source>
        <dbReference type="RuleBase" id="RU003732"/>
    </source>
</evidence>
<evidence type="ECO:0000256" key="3">
    <source>
        <dbReference type="ARBA" id="ARBA00022692"/>
    </source>
</evidence>
<feature type="transmembrane region" description="Helical" evidence="7">
    <location>
        <begin position="324"/>
        <end position="345"/>
    </location>
</feature>
<comment type="similarity">
    <text evidence="6">Belongs to the sodium:neurotransmitter symporter (SNF) (TC 2.A.22) family.</text>
</comment>
<gene>
    <name evidence="8" type="ORF">UIB01_03755</name>
</gene>
<feature type="transmembrane region" description="Helical" evidence="7">
    <location>
        <begin position="61"/>
        <end position="80"/>
    </location>
</feature>
<dbReference type="InterPro" id="IPR037272">
    <property type="entry name" value="SNS_sf"/>
</dbReference>
<keyword evidence="4 7" id="KW-1133">Transmembrane helix</keyword>
<evidence type="ECO:0000256" key="4">
    <source>
        <dbReference type="ARBA" id="ARBA00022989"/>
    </source>
</evidence>
<dbReference type="PROSITE" id="PS00610">
    <property type="entry name" value="NA_NEUROTRAN_SYMP_1"/>
    <property type="match status" value="1"/>
</dbReference>
<feature type="transmembrane region" description="Helical" evidence="7">
    <location>
        <begin position="167"/>
        <end position="186"/>
    </location>
</feature>
<feature type="transmembrane region" description="Helical" evidence="7">
    <location>
        <begin position="32"/>
        <end position="49"/>
    </location>
</feature>
<dbReference type="PATRIC" id="fig|316.97.peg.766"/>
<evidence type="ECO:0000256" key="1">
    <source>
        <dbReference type="ARBA" id="ARBA00004141"/>
    </source>
</evidence>
<feature type="transmembrane region" description="Helical" evidence="7">
    <location>
        <begin position="236"/>
        <end position="264"/>
    </location>
</feature>
<organism evidence="8 9">
    <name type="scientific">Stutzerimonas stutzeri</name>
    <name type="common">Pseudomonas stutzeri</name>
    <dbReference type="NCBI Taxonomy" id="316"/>
    <lineage>
        <taxon>Bacteria</taxon>
        <taxon>Pseudomonadati</taxon>
        <taxon>Pseudomonadota</taxon>
        <taxon>Gammaproteobacteria</taxon>
        <taxon>Pseudomonadales</taxon>
        <taxon>Pseudomonadaceae</taxon>
        <taxon>Stutzerimonas</taxon>
    </lineage>
</organism>
<dbReference type="Proteomes" id="UP000025238">
    <property type="component" value="Chromosome"/>
</dbReference>
<dbReference type="PANTHER" id="PTHR42948:SF1">
    <property type="entry name" value="TRANSPORTER"/>
    <property type="match status" value="1"/>
</dbReference>
<protein>
    <recommendedName>
        <fullName evidence="6">Transporter</fullName>
    </recommendedName>
</protein>
<feature type="transmembrane region" description="Helical" evidence="7">
    <location>
        <begin position="366"/>
        <end position="389"/>
    </location>
</feature>
<dbReference type="GO" id="GO:0016020">
    <property type="term" value="C:membrane"/>
    <property type="evidence" value="ECO:0007669"/>
    <property type="project" value="UniProtKB-SubCell"/>
</dbReference>
<keyword evidence="5 7" id="KW-0472">Membrane</keyword>
<dbReference type="InterPro" id="IPR047218">
    <property type="entry name" value="YocR/YhdH-like"/>
</dbReference>
<feature type="transmembrane region" description="Helical" evidence="7">
    <location>
        <begin position="276"/>
        <end position="298"/>
    </location>
</feature>
<dbReference type="NCBIfam" id="NF037979">
    <property type="entry name" value="Na_transp"/>
    <property type="match status" value="1"/>
</dbReference>
<proteinExistence type="inferred from homology"/>
<evidence type="ECO:0000313" key="9">
    <source>
        <dbReference type="Proteomes" id="UP000025238"/>
    </source>
</evidence>
<comment type="subcellular location">
    <subcellularLocation>
        <location evidence="1">Membrane</location>
        <topology evidence="1">Multi-pass membrane protein</topology>
    </subcellularLocation>
</comment>
<dbReference type="PRINTS" id="PR00176">
    <property type="entry name" value="NANEUSMPORT"/>
</dbReference>
<name>A0A023WNB1_STUST</name>
<sequence>MTDKTSLAAGTFAGARARIQDNASRGLWSSRWVFFLAATGSAVGLGNIWKFPYVTGQNGGGAFVLVYLACILLIGIPLLMTEVMIGRRGRANPDGAVARLAREAGASSRWRVVGWLGGLTGFLILSFYLVVAGWALAYVPATFSGGFAGVSGEASGELFGALLADPLRLVVCATLVLAATMLIVGFGVRGGLERSLRFLMPGLFVLMLVLVVYAAIEGEFAQALQFLFVPDFSALTAQSVLIALGHAFFTLSLGCGAMMVYGSYLPEGTSIAKTSILVALADTAVALLAGLAIFPLVFGNGLEPGAGPGLIFVTLPIAFGQMPLGQIVGGLFFVMLVIAALTSAISLSEPSIAWLTERFRISRTKAVLGSGLVLWLLSLGSVFSFNHWADYQLFGKTFFDTLDYLTTNWLMPLGGLGTVLFTGWVLQRQVVSEAIGIRNAGLFQAWWNLLRYGTPVAIVLVFLNLLGLI</sequence>
<dbReference type="Pfam" id="PF00209">
    <property type="entry name" value="SNF"/>
    <property type="match status" value="2"/>
</dbReference>
<feature type="transmembrane region" description="Helical" evidence="7">
    <location>
        <begin position="112"/>
        <end position="137"/>
    </location>
</feature>
<evidence type="ECO:0000256" key="5">
    <source>
        <dbReference type="ARBA" id="ARBA00023136"/>
    </source>
</evidence>
<accession>A0A023WNB1</accession>
<dbReference type="EMBL" id="CP007509">
    <property type="protein sequence ID" value="AHY41623.1"/>
    <property type="molecule type" value="Genomic_DNA"/>
</dbReference>
<keyword evidence="6" id="KW-0769">Symport</keyword>